<organism evidence="1 2">
    <name type="scientific">Kingdonia uniflora</name>
    <dbReference type="NCBI Taxonomy" id="39325"/>
    <lineage>
        <taxon>Eukaryota</taxon>
        <taxon>Viridiplantae</taxon>
        <taxon>Streptophyta</taxon>
        <taxon>Embryophyta</taxon>
        <taxon>Tracheophyta</taxon>
        <taxon>Spermatophyta</taxon>
        <taxon>Magnoliopsida</taxon>
        <taxon>Ranunculales</taxon>
        <taxon>Circaeasteraceae</taxon>
        <taxon>Kingdonia</taxon>
    </lineage>
</organism>
<evidence type="ECO:0000313" key="2">
    <source>
        <dbReference type="Proteomes" id="UP000541444"/>
    </source>
</evidence>
<keyword evidence="2" id="KW-1185">Reference proteome</keyword>
<sequence>MANDTVPHGYLAVVVDLDSAAQYDWGYAIFAYHGLDTAYWFYEYCGVGHPIVKEELNFLVYPRLRAWERGNRRKTNDQATNLFMLCRYHIDHRTAETITWEPWLDFVVFETEDVLTAKLLSRKRMPLEVPNGNCEYYLGDRCWRQLEGETRIPLDPLLSMSPHISPTALHEIG</sequence>
<name>A0A7J7N5F9_9MAGN</name>
<accession>A0A7J7N5F9</accession>
<dbReference type="AlphaFoldDB" id="A0A7J7N5F9"/>
<proteinExistence type="predicted"/>
<protein>
    <submittedName>
        <fullName evidence="1">Uncharacterized protein</fullName>
    </submittedName>
</protein>
<evidence type="ECO:0000313" key="1">
    <source>
        <dbReference type="EMBL" id="KAF6162441.1"/>
    </source>
</evidence>
<gene>
    <name evidence="1" type="ORF">GIB67_017329</name>
</gene>
<dbReference type="Proteomes" id="UP000541444">
    <property type="component" value="Unassembled WGS sequence"/>
</dbReference>
<comment type="caution">
    <text evidence="1">The sequence shown here is derived from an EMBL/GenBank/DDBJ whole genome shotgun (WGS) entry which is preliminary data.</text>
</comment>
<dbReference type="EMBL" id="JACGCM010001029">
    <property type="protein sequence ID" value="KAF6162441.1"/>
    <property type="molecule type" value="Genomic_DNA"/>
</dbReference>
<reference evidence="1 2" key="1">
    <citation type="journal article" date="2020" name="IScience">
        <title>Genome Sequencing of the Endangered Kingdonia uniflora (Circaeasteraceae, Ranunculales) Reveals Potential Mechanisms of Evolutionary Specialization.</title>
        <authorList>
            <person name="Sun Y."/>
            <person name="Deng T."/>
            <person name="Zhang A."/>
            <person name="Moore M.J."/>
            <person name="Landis J.B."/>
            <person name="Lin N."/>
            <person name="Zhang H."/>
            <person name="Zhang X."/>
            <person name="Huang J."/>
            <person name="Zhang X."/>
            <person name="Sun H."/>
            <person name="Wang H."/>
        </authorList>
    </citation>
    <scope>NUCLEOTIDE SEQUENCE [LARGE SCALE GENOMIC DNA]</scope>
    <source>
        <strain evidence="1">TB1705</strain>
        <tissue evidence="1">Leaf</tissue>
    </source>
</reference>